<evidence type="ECO:0000259" key="1">
    <source>
        <dbReference type="SMART" id="SM00156"/>
    </source>
</evidence>
<gene>
    <name evidence="2" type="ORF">SAMN05428964_105375</name>
</gene>
<dbReference type="SMART" id="SM00156">
    <property type="entry name" value="PP2Ac"/>
    <property type="match status" value="1"/>
</dbReference>
<dbReference type="RefSeq" id="WP_097052904.1">
    <property type="nucleotide sequence ID" value="NZ_OBMM01000005.1"/>
</dbReference>
<dbReference type="PANTHER" id="PTHR32004">
    <property type="entry name" value="TRNA LIGASE"/>
    <property type="match status" value="1"/>
</dbReference>
<dbReference type="Gene3D" id="3.60.21.10">
    <property type="match status" value="1"/>
</dbReference>
<dbReference type="InterPro" id="IPR004843">
    <property type="entry name" value="Calcineurin-like_PHP"/>
</dbReference>
<name>A0A285TTA1_9PROT</name>
<dbReference type="PRINTS" id="PR00114">
    <property type="entry name" value="STPHPHTASE"/>
</dbReference>
<reference evidence="2 3" key="1">
    <citation type="submission" date="2017-08" db="EMBL/GenBank/DDBJ databases">
        <authorList>
            <person name="de Groot N.N."/>
        </authorList>
    </citation>
    <scope>NUCLEOTIDE SEQUENCE [LARGE SCALE GENOMIC DNA]</scope>
    <source>
        <strain evidence="2 3">USBA 78</strain>
    </source>
</reference>
<dbReference type="GO" id="GO:0016787">
    <property type="term" value="F:hydrolase activity"/>
    <property type="evidence" value="ECO:0007669"/>
    <property type="project" value="InterPro"/>
</dbReference>
<dbReference type="AlphaFoldDB" id="A0A285TTA1"/>
<dbReference type="InterPro" id="IPR019039">
    <property type="entry name" value="T4-Rnl1-like_N"/>
</dbReference>
<accession>A0A285TTA1</accession>
<dbReference type="Gene3D" id="3.40.50.300">
    <property type="entry name" value="P-loop containing nucleotide triphosphate hydrolases"/>
    <property type="match status" value="1"/>
</dbReference>
<sequence>MKKLIFTRGLPGSGKSTMLRHLELDTATISADAVRYLMGSPTMNAQGAIATNHGNESKVWGFIRATLEARLRKGDTTVLDACNTTSDDINSIVRLAAGHGYEVACLDFSGIPIDVCMQRNMARKEMFRVGLHVMNRMHTQLQSSALPESMHRIPIGSITAPEMENLKLEVDNWLYPVCVDGNEYAQVLFIGDLQGCYSPLMEVIQGGFRDDTLYVFTGDYLDRGPENGQVARFIIDEALSRENVHLLRGNHEDHIDIEIAGKKPVSEEVGRYTLPQLKSSNVTTDELKRWSAALQDVIVVKFNGVNVLACHGGLSTVPEKFWMLSSEQYIRGTGRYQDNVDLSFAGKAPPFWRQVHGHRNTHHHENSPINHSFNLEEAVEDGGNLRVVRLSASGFSPIEVRNKVFRPFRERVWGHYDFVPTWVREGSVDDLKLPDALVRDLNNHKMVAQRHSNKFPHVVSHAFTKNAFYGQAWDSITCKARGLFEDIETHEVVARSYDKFFNYGENLTVAPERLKEELKFPLTAWVKENGFLGIAGYDARTDALFLTSKSQPDSPFATYLEELIHRQLPRISQRDELRRFLRNSEASMIFEVNDPVNDPHMIAYEEPHLVLLDVVRRSHKFEKLPYEELQKVGAMFGLKVKQKALVLNSWEGFVGWQKAVQKNMNLKIEGYVLEDSSGFMFKQKAPYYSFWKIMRSLKEAEYRQRTNQRGNVGVQLAKLSSDVFDLPPECVTTGHEFYEWVRELDTQDLLTDIITLRERFCERDWVVEPARLTP</sequence>
<protein>
    <submittedName>
        <fullName evidence="2">Calcineurin-like phosphoesterase</fullName>
    </submittedName>
</protein>
<dbReference type="InterPro" id="IPR027417">
    <property type="entry name" value="P-loop_NTPase"/>
</dbReference>
<dbReference type="Pfam" id="PF09511">
    <property type="entry name" value="RNA_lig_T4_1"/>
    <property type="match status" value="1"/>
</dbReference>
<organism evidence="2 3">
    <name type="scientific">Thalassospira xiamenensis</name>
    <dbReference type="NCBI Taxonomy" id="220697"/>
    <lineage>
        <taxon>Bacteria</taxon>
        <taxon>Pseudomonadati</taxon>
        <taxon>Pseudomonadota</taxon>
        <taxon>Alphaproteobacteria</taxon>
        <taxon>Rhodospirillales</taxon>
        <taxon>Thalassospiraceae</taxon>
        <taxon>Thalassospira</taxon>
    </lineage>
</organism>
<dbReference type="GO" id="GO:0006388">
    <property type="term" value="P:tRNA splicing, via endonucleolytic cleavage and ligation"/>
    <property type="evidence" value="ECO:0007669"/>
    <property type="project" value="TreeGrafter"/>
</dbReference>
<dbReference type="GO" id="GO:0003972">
    <property type="term" value="F:RNA ligase (ATP) activity"/>
    <property type="evidence" value="ECO:0007669"/>
    <property type="project" value="TreeGrafter"/>
</dbReference>
<dbReference type="InterPro" id="IPR006186">
    <property type="entry name" value="Ser/Thr-sp_prot-phosphatase"/>
</dbReference>
<proteinExistence type="predicted"/>
<feature type="domain" description="Serine/threonine specific protein phosphatases" evidence="1">
    <location>
        <begin position="158"/>
        <end position="518"/>
    </location>
</feature>
<dbReference type="SUPFAM" id="SSF52540">
    <property type="entry name" value="P-loop containing nucleoside triphosphate hydrolases"/>
    <property type="match status" value="1"/>
</dbReference>
<dbReference type="EMBL" id="OBMM01000005">
    <property type="protein sequence ID" value="SOC27314.1"/>
    <property type="molecule type" value="Genomic_DNA"/>
</dbReference>
<dbReference type="Proteomes" id="UP000219068">
    <property type="component" value="Unassembled WGS sequence"/>
</dbReference>
<dbReference type="PANTHER" id="PTHR32004:SF1">
    <property type="entry name" value="TRNA LIGASE"/>
    <property type="match status" value="1"/>
</dbReference>
<evidence type="ECO:0000313" key="3">
    <source>
        <dbReference type="Proteomes" id="UP000219068"/>
    </source>
</evidence>
<dbReference type="SUPFAM" id="SSF56300">
    <property type="entry name" value="Metallo-dependent phosphatases"/>
    <property type="match status" value="1"/>
</dbReference>
<dbReference type="Pfam" id="PF00149">
    <property type="entry name" value="Metallophos"/>
    <property type="match status" value="1"/>
</dbReference>
<dbReference type="InterPro" id="IPR029052">
    <property type="entry name" value="Metallo-depent_PP-like"/>
</dbReference>
<dbReference type="Pfam" id="PF13671">
    <property type="entry name" value="AAA_33"/>
    <property type="match status" value="1"/>
</dbReference>
<evidence type="ECO:0000313" key="2">
    <source>
        <dbReference type="EMBL" id="SOC27314.1"/>
    </source>
</evidence>